<evidence type="ECO:0000313" key="8">
    <source>
        <dbReference type="Proteomes" id="UP001589608"/>
    </source>
</evidence>
<dbReference type="PANTHER" id="PTHR43108">
    <property type="entry name" value="N-ACETYLGLUCOSAMINE-6-SULFATASE FAMILY MEMBER"/>
    <property type="match status" value="1"/>
</dbReference>
<evidence type="ECO:0000256" key="2">
    <source>
        <dbReference type="ARBA" id="ARBA00022729"/>
    </source>
</evidence>
<feature type="signal peptide" evidence="5">
    <location>
        <begin position="1"/>
        <end position="20"/>
    </location>
</feature>
<dbReference type="InterPro" id="IPR024607">
    <property type="entry name" value="Sulfatase_CS"/>
</dbReference>
<dbReference type="EC" id="3.1.6.-" evidence="7"/>
<dbReference type="SUPFAM" id="SSF53649">
    <property type="entry name" value="Alkaline phosphatase-like"/>
    <property type="match status" value="1"/>
</dbReference>
<organism evidence="7 8">
    <name type="scientific">Dactylosporangium vinaceum</name>
    <dbReference type="NCBI Taxonomy" id="53362"/>
    <lineage>
        <taxon>Bacteria</taxon>
        <taxon>Bacillati</taxon>
        <taxon>Actinomycetota</taxon>
        <taxon>Actinomycetes</taxon>
        <taxon>Micromonosporales</taxon>
        <taxon>Micromonosporaceae</taxon>
        <taxon>Dactylosporangium</taxon>
    </lineage>
</organism>
<dbReference type="Proteomes" id="UP001589608">
    <property type="component" value="Unassembled WGS sequence"/>
</dbReference>
<evidence type="ECO:0000256" key="4">
    <source>
        <dbReference type="ARBA" id="ARBA00023180"/>
    </source>
</evidence>
<keyword evidence="4" id="KW-0325">Glycoprotein</keyword>
<evidence type="ECO:0000256" key="3">
    <source>
        <dbReference type="ARBA" id="ARBA00022801"/>
    </source>
</evidence>
<evidence type="ECO:0000313" key="7">
    <source>
        <dbReference type="EMBL" id="MFB9447020.1"/>
    </source>
</evidence>
<dbReference type="RefSeq" id="WP_223104906.1">
    <property type="nucleotide sequence ID" value="NZ_CP061913.1"/>
</dbReference>
<comment type="caution">
    <text evidence="7">The sequence shown here is derived from an EMBL/GenBank/DDBJ whole genome shotgun (WGS) entry which is preliminary data.</text>
</comment>
<comment type="similarity">
    <text evidence="1">Belongs to the sulfatase family.</text>
</comment>
<keyword evidence="2 5" id="KW-0732">Signal</keyword>
<evidence type="ECO:0000256" key="5">
    <source>
        <dbReference type="SAM" id="SignalP"/>
    </source>
</evidence>
<keyword evidence="8" id="KW-1185">Reference proteome</keyword>
<dbReference type="InterPro" id="IPR017850">
    <property type="entry name" value="Alkaline_phosphatase_core_sf"/>
</dbReference>
<feature type="domain" description="Sulfatase N-terminal" evidence="6">
    <location>
        <begin position="36"/>
        <end position="358"/>
    </location>
</feature>
<keyword evidence="3 7" id="KW-0378">Hydrolase</keyword>
<proteinExistence type="inferred from homology"/>
<sequence length="486" mass="52162">MRRFPAVLAIAALAATAGLAASGGPSPVAAAAATPPNIVFVLVDDLAWNLVQYMPSVKRLQSDGTTFTDYTVADSLCCPSRSSIFTGKFPHDTGVFTNESPDGGFAVFHDRGNEAHTFATALQAQGYTTAFMGKYLNGYLPKDLYTPPGWTEWYGAGNAYGEYDYNLNENGTLVHYGDTDADYLTDVVGAKGRSFIKRTAAAHKPFLLEISTFAPHAPFTPARSDLDKFPGLTAPHTPAWDTRPTGAPAWLAGNGPLTAAEIEKINTDYRKRAQAVQAVDRMITGLRQQLTDSGVTGSTYVVFSSDNGFHMGDHRLVEGKQTAFDHDVVVPLVIAGPNVPGAVSRPQAVQNIDLAPTFQRIGGAPVAGDVDGRSLLTLASGGQTAPWRTASLIEHHGPGASPDDPDVQDARNGMPTTYAALRTATYTYVEYDDGEHEYYDRTTDPYQLTNAYDTLPAARRTTLHADLNALQHCHTDTTCWAAGHTS</sequence>
<feature type="chain" id="PRO_5045729755" evidence="5">
    <location>
        <begin position="21"/>
        <end position="486"/>
    </location>
</feature>
<reference evidence="7 8" key="1">
    <citation type="submission" date="2024-09" db="EMBL/GenBank/DDBJ databases">
        <authorList>
            <person name="Sun Q."/>
            <person name="Mori K."/>
        </authorList>
    </citation>
    <scope>NUCLEOTIDE SEQUENCE [LARGE SCALE GENOMIC DNA]</scope>
    <source>
        <strain evidence="7 8">JCM 3307</strain>
    </source>
</reference>
<dbReference type="Pfam" id="PF00884">
    <property type="entry name" value="Sulfatase"/>
    <property type="match status" value="1"/>
</dbReference>
<dbReference type="Gene3D" id="3.40.720.10">
    <property type="entry name" value="Alkaline Phosphatase, subunit A"/>
    <property type="match status" value="1"/>
</dbReference>
<evidence type="ECO:0000256" key="1">
    <source>
        <dbReference type="ARBA" id="ARBA00008779"/>
    </source>
</evidence>
<name>A0ABV5MDU1_9ACTN</name>
<dbReference type="InterPro" id="IPR000917">
    <property type="entry name" value="Sulfatase_N"/>
</dbReference>
<dbReference type="PIRSF" id="PIRSF036666">
    <property type="entry name" value="G6S"/>
    <property type="match status" value="1"/>
</dbReference>
<gene>
    <name evidence="7" type="ORF">ACFFTR_28360</name>
</gene>
<accession>A0ABV5MDU1</accession>
<evidence type="ECO:0000259" key="6">
    <source>
        <dbReference type="Pfam" id="PF00884"/>
    </source>
</evidence>
<dbReference type="EMBL" id="JBHMCA010000051">
    <property type="protein sequence ID" value="MFB9447020.1"/>
    <property type="molecule type" value="Genomic_DNA"/>
</dbReference>
<protein>
    <submittedName>
        <fullName evidence="7">Sulfatase</fullName>
        <ecNumber evidence="7">3.1.6.-</ecNumber>
    </submittedName>
</protein>
<dbReference type="GO" id="GO:0016787">
    <property type="term" value="F:hydrolase activity"/>
    <property type="evidence" value="ECO:0007669"/>
    <property type="project" value="UniProtKB-KW"/>
</dbReference>
<dbReference type="PROSITE" id="PS00523">
    <property type="entry name" value="SULFATASE_1"/>
    <property type="match status" value="1"/>
</dbReference>
<dbReference type="CDD" id="cd16147">
    <property type="entry name" value="G6S"/>
    <property type="match status" value="1"/>
</dbReference>
<dbReference type="InterPro" id="IPR012251">
    <property type="entry name" value="GlcNAc_6-SO4ase"/>
</dbReference>
<dbReference type="PANTHER" id="PTHR43108:SF8">
    <property type="entry name" value="SD21168P"/>
    <property type="match status" value="1"/>
</dbReference>